<dbReference type="PRINTS" id="PR00950">
    <property type="entry name" value="TYPE3IMSPROT"/>
</dbReference>
<name>A0A4Q7NYG9_9ACTN</name>
<gene>
    <name evidence="3" type="ORF">EV189_0683</name>
</gene>
<dbReference type="GO" id="GO:0005886">
    <property type="term" value="C:plasma membrane"/>
    <property type="evidence" value="ECO:0007669"/>
    <property type="project" value="TreeGrafter"/>
</dbReference>
<proteinExistence type="predicted"/>
<keyword evidence="3" id="KW-0969">Cilium</keyword>
<keyword evidence="2" id="KW-0472">Membrane</keyword>
<dbReference type="OrthoDB" id="9807950at2"/>
<dbReference type="EMBL" id="SGXD01000001">
    <property type="protein sequence ID" value="RZS91442.1"/>
    <property type="molecule type" value="Genomic_DNA"/>
</dbReference>
<protein>
    <submittedName>
        <fullName evidence="3">Flagellar biosynthetic protein FlhB</fullName>
    </submittedName>
</protein>
<dbReference type="AlphaFoldDB" id="A0A4Q7NYG9"/>
<dbReference type="RefSeq" id="WP_130491515.1">
    <property type="nucleotide sequence ID" value="NZ_SGXD01000001.1"/>
</dbReference>
<keyword evidence="4" id="KW-1185">Reference proteome</keyword>
<dbReference type="InterPro" id="IPR006135">
    <property type="entry name" value="T3SS_substrate_exporter"/>
</dbReference>
<dbReference type="Pfam" id="PF01312">
    <property type="entry name" value="Bac_export_2"/>
    <property type="match status" value="1"/>
</dbReference>
<evidence type="ECO:0000256" key="2">
    <source>
        <dbReference type="SAM" id="Phobius"/>
    </source>
</evidence>
<keyword evidence="2" id="KW-0812">Transmembrane</keyword>
<dbReference type="PANTHER" id="PTHR30531">
    <property type="entry name" value="FLAGELLAR BIOSYNTHETIC PROTEIN FLHB"/>
    <property type="match status" value="1"/>
</dbReference>
<feature type="region of interest" description="Disordered" evidence="1">
    <location>
        <begin position="1"/>
        <end position="26"/>
    </location>
</feature>
<evidence type="ECO:0000256" key="1">
    <source>
        <dbReference type="SAM" id="MobiDB-lite"/>
    </source>
</evidence>
<keyword evidence="3" id="KW-0282">Flagellum</keyword>
<comment type="caution">
    <text evidence="3">The sequence shown here is derived from an EMBL/GenBank/DDBJ whole genome shotgun (WGS) entry which is preliminary data.</text>
</comment>
<feature type="compositionally biased region" description="Basic and acidic residues" evidence="1">
    <location>
        <begin position="1"/>
        <end position="25"/>
    </location>
</feature>
<accession>A0A4Q7NYG9</accession>
<reference evidence="3 4" key="1">
    <citation type="submission" date="2019-02" db="EMBL/GenBank/DDBJ databases">
        <title>Genomic Encyclopedia of Type Strains, Phase IV (KMG-IV): sequencing the most valuable type-strain genomes for metagenomic binning, comparative biology and taxonomic classification.</title>
        <authorList>
            <person name="Goeker M."/>
        </authorList>
    </citation>
    <scope>NUCLEOTIDE SEQUENCE [LARGE SCALE GENOMIC DNA]</scope>
    <source>
        <strain evidence="3 4">DSM 45622</strain>
    </source>
</reference>
<dbReference type="GO" id="GO:0009306">
    <property type="term" value="P:protein secretion"/>
    <property type="evidence" value="ECO:0007669"/>
    <property type="project" value="InterPro"/>
</dbReference>
<feature type="transmembrane region" description="Helical" evidence="2">
    <location>
        <begin position="84"/>
        <end position="111"/>
    </location>
</feature>
<keyword evidence="3" id="KW-0966">Cell projection</keyword>
<dbReference type="PANTHER" id="PTHR30531:SF12">
    <property type="entry name" value="FLAGELLAR BIOSYNTHETIC PROTEIN FLHB"/>
    <property type="match status" value="1"/>
</dbReference>
<dbReference type="Proteomes" id="UP000293638">
    <property type="component" value="Unassembled WGS sequence"/>
</dbReference>
<organism evidence="3 4">
    <name type="scientific">Motilibacter rhizosphaerae</name>
    <dbReference type="NCBI Taxonomy" id="598652"/>
    <lineage>
        <taxon>Bacteria</taxon>
        <taxon>Bacillati</taxon>
        <taxon>Actinomycetota</taxon>
        <taxon>Actinomycetes</taxon>
        <taxon>Motilibacterales</taxon>
        <taxon>Motilibacteraceae</taxon>
        <taxon>Motilibacter</taxon>
    </lineage>
</organism>
<keyword evidence="2" id="KW-1133">Transmembrane helix</keyword>
<evidence type="ECO:0000313" key="3">
    <source>
        <dbReference type="EMBL" id="RZS91442.1"/>
    </source>
</evidence>
<dbReference type="InterPro" id="IPR029025">
    <property type="entry name" value="T3SS_substrate_exporter_C"/>
</dbReference>
<evidence type="ECO:0000313" key="4">
    <source>
        <dbReference type="Proteomes" id="UP000293638"/>
    </source>
</evidence>
<dbReference type="SUPFAM" id="SSF160544">
    <property type="entry name" value="EscU C-terminal domain-like"/>
    <property type="match status" value="1"/>
</dbReference>
<dbReference type="Gene3D" id="6.10.250.2080">
    <property type="match status" value="1"/>
</dbReference>
<sequence length="362" mass="38728">MSGEKTEKPTAKRVKEAQREGRTPKTPDFAGWIGLLSASFVIPATAGHATNVARQTLLQSVDIIADPDPQRAAMLFVHGIESGVALVIPMAIVMIVIGSVSSIAQGGLHIATHKLKPSFKSLNVLAGLKRLVGPHGAWEAVKSLLKLTFLGFVVWHAVAGVRPLLAYGTALPLSAVLATVGRTTLEAMREGACAGLLIAAADYGWVRRQYSNKMKMSKQEIKEEGRAAEGDPAVKGKRKSKQFELARQRMMNAVPQADVVIVNPTHVAVALRYDAAQGAPRVVAKGSGHVAKRIRELAQEHRVPMVQDIPLARAIYASAEVGDEIPPELYTAVARVLAFVLSLRARGSAAGTHKLPALAQRR</sequence>
<dbReference type="Gene3D" id="3.40.1690.10">
    <property type="entry name" value="secretion proteins EscU"/>
    <property type="match status" value="1"/>
</dbReference>